<dbReference type="EMBL" id="JBHSPU010000002">
    <property type="protein sequence ID" value="MFC5912398.1"/>
    <property type="molecule type" value="Genomic_DNA"/>
</dbReference>
<evidence type="ECO:0000313" key="2">
    <source>
        <dbReference type="Proteomes" id="UP001596200"/>
    </source>
</evidence>
<sequence>MNAAAVPGGYQCEALAVEFFGGEMARYVLGTFRTVSPVLAMRWLGGQALWIADRIGTDADADPDSDLDFDLGCDPDRDTDFDSDAGADLGPWPDPARSAWAQPLTRLPVGSTTDRPAELRAWYEDRQSQRAAQAHIKNGHPFLVVVPDTDCTYTLSVHPD</sequence>
<accession>A0ABW1GED2</accession>
<name>A0ABW1GED2_9ACTN</name>
<comment type="caution">
    <text evidence="1">The sequence shown here is derived from an EMBL/GenBank/DDBJ whole genome shotgun (WGS) entry which is preliminary data.</text>
</comment>
<proteinExistence type="predicted"/>
<gene>
    <name evidence="1" type="ORF">ACFP1B_02935</name>
</gene>
<protein>
    <submittedName>
        <fullName evidence="1">Uncharacterized protein</fullName>
    </submittedName>
</protein>
<reference evidence="2" key="1">
    <citation type="journal article" date="2019" name="Int. J. Syst. Evol. Microbiol.">
        <title>The Global Catalogue of Microorganisms (GCM) 10K type strain sequencing project: providing services to taxonomists for standard genome sequencing and annotation.</title>
        <authorList>
            <consortium name="The Broad Institute Genomics Platform"/>
            <consortium name="The Broad Institute Genome Sequencing Center for Infectious Disease"/>
            <person name="Wu L."/>
            <person name="Ma J."/>
        </authorList>
    </citation>
    <scope>NUCLEOTIDE SEQUENCE [LARGE SCALE GENOMIC DNA]</scope>
    <source>
        <strain evidence="2">JCM 4147</strain>
    </source>
</reference>
<dbReference type="Proteomes" id="UP001596200">
    <property type="component" value="Unassembled WGS sequence"/>
</dbReference>
<evidence type="ECO:0000313" key="1">
    <source>
        <dbReference type="EMBL" id="MFC5912398.1"/>
    </source>
</evidence>
<dbReference type="RefSeq" id="WP_344517276.1">
    <property type="nucleotide sequence ID" value="NZ_BAAATU010000062.1"/>
</dbReference>
<organism evidence="1 2">
    <name type="scientific">Streptomyces pulveraceus</name>
    <dbReference type="NCBI Taxonomy" id="68258"/>
    <lineage>
        <taxon>Bacteria</taxon>
        <taxon>Bacillati</taxon>
        <taxon>Actinomycetota</taxon>
        <taxon>Actinomycetes</taxon>
        <taxon>Kitasatosporales</taxon>
        <taxon>Streptomycetaceae</taxon>
        <taxon>Streptomyces</taxon>
    </lineage>
</organism>
<keyword evidence="2" id="KW-1185">Reference proteome</keyword>